<gene>
    <name evidence="4" type="ORF">GCM10009092_22230</name>
</gene>
<dbReference type="RefSeq" id="WP_343844924.1">
    <property type="nucleotide sequence ID" value="NZ_BAAAEI010000012.1"/>
</dbReference>
<protein>
    <submittedName>
        <fullName evidence="4">Pitrilysin family protein</fullName>
    </submittedName>
</protein>
<feature type="domain" description="Peptidase M16 N-terminal" evidence="2">
    <location>
        <begin position="56"/>
        <end position="189"/>
    </location>
</feature>
<feature type="chain" id="PRO_5046378229" evidence="1">
    <location>
        <begin position="21"/>
        <end position="460"/>
    </location>
</feature>
<dbReference type="InterPro" id="IPR007863">
    <property type="entry name" value="Peptidase_M16_C"/>
</dbReference>
<dbReference type="InterPro" id="IPR050361">
    <property type="entry name" value="MPP/UQCRC_Complex"/>
</dbReference>
<keyword evidence="1" id="KW-0732">Signal</keyword>
<dbReference type="Pfam" id="PF05193">
    <property type="entry name" value="Peptidase_M16_C"/>
    <property type="match status" value="1"/>
</dbReference>
<dbReference type="Pfam" id="PF00675">
    <property type="entry name" value="Peptidase_M16"/>
    <property type="match status" value="1"/>
</dbReference>
<dbReference type="InterPro" id="IPR011249">
    <property type="entry name" value="Metalloenz_LuxS/M16"/>
</dbReference>
<dbReference type="PANTHER" id="PTHR11851:SF224">
    <property type="entry name" value="PROCESSING PROTEASE"/>
    <property type="match status" value="1"/>
</dbReference>
<evidence type="ECO:0000313" key="4">
    <source>
        <dbReference type="EMBL" id="GAA0357569.1"/>
    </source>
</evidence>
<sequence length="460" mass="49924">MRNALYMLCGALLLNVHVQAKELPPQGGQPQDFKLTQTRDIQLDNGLTVTFVQYGKTPKVTLRLITDTGNVDDQGKDAVSDISYQLLTEGTQTLNAKQIAEAAAEMGGQVNTSVATNASFLQMDVLSEFAPDAVRLLADLAIRPKFAEADLQRAVANFVRDLKVSKSQAQSQATEAFYRAVYGDHPYANVFADEAKVQALTLADVQSFVSTNLVAKRSHLYVSGQFDEASTEQAVRQAFADMSGGQARTLTKPSHQAEAELVFIAREQAPQSTIRLGLPVVDPSHPDFVGLTTMNTLLGGAFSSRITSNIREDKGYTYSPNSSLATRVGAALWYEGADVTAESTGAAIAEIIKEIKRLQTEAPAKQELEGFKNYLSGIYVLQNSSRTAIINQLWNLKSHGLPLSHLQTYLQKVNALTPEQISALAAKYLPLDKMTLVVVGDPAVQQQLGQVAELKSVYGL</sequence>
<reference evidence="5" key="1">
    <citation type="journal article" date="2019" name="Int. J. Syst. Evol. Microbiol.">
        <title>The Global Catalogue of Microorganisms (GCM) 10K type strain sequencing project: providing services to taxonomists for standard genome sequencing and annotation.</title>
        <authorList>
            <consortium name="The Broad Institute Genomics Platform"/>
            <consortium name="The Broad Institute Genome Sequencing Center for Infectious Disease"/>
            <person name="Wu L."/>
            <person name="Ma J."/>
        </authorList>
    </citation>
    <scope>NUCLEOTIDE SEQUENCE [LARGE SCALE GENOMIC DNA]</scope>
    <source>
        <strain evidence="5">JCM 13378</strain>
    </source>
</reference>
<feature type="domain" description="Peptidase M16 C-terminal" evidence="3">
    <location>
        <begin position="200"/>
        <end position="373"/>
    </location>
</feature>
<dbReference type="PANTHER" id="PTHR11851">
    <property type="entry name" value="METALLOPROTEASE"/>
    <property type="match status" value="1"/>
</dbReference>
<evidence type="ECO:0000256" key="1">
    <source>
        <dbReference type="SAM" id="SignalP"/>
    </source>
</evidence>
<dbReference type="EMBL" id="BAAAEI010000012">
    <property type="protein sequence ID" value="GAA0357569.1"/>
    <property type="molecule type" value="Genomic_DNA"/>
</dbReference>
<proteinExistence type="predicted"/>
<feature type="signal peptide" evidence="1">
    <location>
        <begin position="1"/>
        <end position="20"/>
    </location>
</feature>
<dbReference type="Gene3D" id="3.30.830.10">
    <property type="entry name" value="Metalloenzyme, LuxS/M16 peptidase-like"/>
    <property type="match status" value="2"/>
</dbReference>
<comment type="caution">
    <text evidence="4">The sequence shown here is derived from an EMBL/GenBank/DDBJ whole genome shotgun (WGS) entry which is preliminary data.</text>
</comment>
<dbReference type="SUPFAM" id="SSF63411">
    <property type="entry name" value="LuxS/MPP-like metallohydrolase"/>
    <property type="match status" value="2"/>
</dbReference>
<keyword evidence="5" id="KW-1185">Reference proteome</keyword>
<evidence type="ECO:0000259" key="2">
    <source>
        <dbReference type="Pfam" id="PF00675"/>
    </source>
</evidence>
<name>A0ABP3GZV2_9ALTE</name>
<dbReference type="Proteomes" id="UP001501757">
    <property type="component" value="Unassembled WGS sequence"/>
</dbReference>
<accession>A0ABP3GZV2</accession>
<evidence type="ECO:0000313" key="5">
    <source>
        <dbReference type="Proteomes" id="UP001501757"/>
    </source>
</evidence>
<organism evidence="4 5">
    <name type="scientific">Bowmanella denitrificans</name>
    <dbReference type="NCBI Taxonomy" id="366582"/>
    <lineage>
        <taxon>Bacteria</taxon>
        <taxon>Pseudomonadati</taxon>
        <taxon>Pseudomonadota</taxon>
        <taxon>Gammaproteobacteria</taxon>
        <taxon>Alteromonadales</taxon>
        <taxon>Alteromonadaceae</taxon>
        <taxon>Bowmanella</taxon>
    </lineage>
</organism>
<evidence type="ECO:0000259" key="3">
    <source>
        <dbReference type="Pfam" id="PF05193"/>
    </source>
</evidence>
<dbReference type="InterPro" id="IPR011765">
    <property type="entry name" value="Pept_M16_N"/>
</dbReference>